<sequence length="496" mass="55548">MLLLILLLCCEVCHIMASCPEKEQPGRCNGDSFFPQLYCGDVFMKQEKWTCHKKNRDRCVCSPPLFRREDGQCVPQNKCEGDKKEVQKKPEQSPPTESEGSPYEIPESLKPTSKDVNTVLKFIRNKNILYLLMGMRNDMPVILKNHEVCLRSAFITNFTSGALRTLSSYKHVQLIGSHITMSSKQEIAEFLLGGVDDGQIRITVKIDGTAIATESSPVVLKESFFVLDVGDECLLLAYGPGSSSLKCLLWGSDPANIQNTKCYQSMKTSCRANMKEFMGPGGPCLSIEEPKEITSEDQEKRLENNGVIKLANGQMSTDVLKFLQNKDKIFLQMADEDDWVKSDCECVRSEFHAETLHGSQRNLECYFYTRTMSQGTTRNKVPKKRMAKLEERAEFRVVTEDGATTVIMMPILGLDPVEDQSSTLFPTCSVLEANANCLLLSYGQSKSGKQKCLLLGLSSKMVNTSTQCYEKLESLCSAETSDVTESDDPCDHYEED</sequence>
<reference evidence="3" key="1">
    <citation type="journal article" date="2016" name="Ticks Tick Borne Dis.">
        <title>De novo assembly and annotation of the salivary gland transcriptome of Rhipicephalus appendiculatus male and female ticks during blood feeding.</title>
        <authorList>
            <person name="de Castro M.H."/>
            <person name="de Klerk D."/>
            <person name="Pienaar R."/>
            <person name="Latif A.A."/>
            <person name="Rees D.J."/>
            <person name="Mans B.J."/>
        </authorList>
    </citation>
    <scope>NUCLEOTIDE SEQUENCE</scope>
    <source>
        <tissue evidence="3">Salivary glands</tissue>
    </source>
</reference>
<accession>A0A131Z836</accession>
<dbReference type="InterPro" id="IPR012674">
    <property type="entry name" value="Calycin"/>
</dbReference>
<evidence type="ECO:0000256" key="1">
    <source>
        <dbReference type="SAM" id="MobiDB-lite"/>
    </source>
</evidence>
<feature type="region of interest" description="Disordered" evidence="1">
    <location>
        <begin position="84"/>
        <end position="110"/>
    </location>
</feature>
<protein>
    <submittedName>
        <fullName evidence="3">Lipocalin</fullName>
    </submittedName>
</protein>
<name>A0A131Z836_RHIAP</name>
<dbReference type="InterPro" id="IPR036084">
    <property type="entry name" value="Ser_inhib-like_sf"/>
</dbReference>
<organism evidence="3">
    <name type="scientific">Rhipicephalus appendiculatus</name>
    <name type="common">Brown ear tick</name>
    <dbReference type="NCBI Taxonomy" id="34631"/>
    <lineage>
        <taxon>Eukaryota</taxon>
        <taxon>Metazoa</taxon>
        <taxon>Ecdysozoa</taxon>
        <taxon>Arthropoda</taxon>
        <taxon>Chelicerata</taxon>
        <taxon>Arachnida</taxon>
        <taxon>Acari</taxon>
        <taxon>Parasitiformes</taxon>
        <taxon>Ixodida</taxon>
        <taxon>Ixodoidea</taxon>
        <taxon>Ixodidae</taxon>
        <taxon>Rhipicephalinae</taxon>
        <taxon>Rhipicephalus</taxon>
        <taxon>Rhipicephalus</taxon>
    </lineage>
</organism>
<keyword evidence="2" id="KW-0732">Signal</keyword>
<proteinExistence type="predicted"/>
<dbReference type="EMBL" id="GEDV01001941">
    <property type="protein sequence ID" value="JAP86616.1"/>
    <property type="molecule type" value="Transcribed_RNA"/>
</dbReference>
<evidence type="ECO:0000313" key="3">
    <source>
        <dbReference type="EMBL" id="JAP86616.1"/>
    </source>
</evidence>
<feature type="signal peptide" evidence="2">
    <location>
        <begin position="1"/>
        <end position="17"/>
    </location>
</feature>
<feature type="chain" id="PRO_5007287042" evidence="2">
    <location>
        <begin position="18"/>
        <end position="496"/>
    </location>
</feature>
<dbReference type="Gene3D" id="2.10.25.10">
    <property type="entry name" value="Laminin"/>
    <property type="match status" value="1"/>
</dbReference>
<dbReference type="Gene3D" id="2.40.128.20">
    <property type="match status" value="2"/>
</dbReference>
<dbReference type="SUPFAM" id="SSF57567">
    <property type="entry name" value="Serine protease inhibitors"/>
    <property type="match status" value="1"/>
</dbReference>
<evidence type="ECO:0000256" key="2">
    <source>
        <dbReference type="SAM" id="SignalP"/>
    </source>
</evidence>
<dbReference type="AlphaFoldDB" id="A0A131Z836"/>